<dbReference type="SMART" id="SM00421">
    <property type="entry name" value="HTH_LUXR"/>
    <property type="match status" value="1"/>
</dbReference>
<dbReference type="InterPro" id="IPR036388">
    <property type="entry name" value="WH-like_DNA-bd_sf"/>
</dbReference>
<name>A0ABU1JJD2_9PROT</name>
<dbReference type="Gene3D" id="1.10.10.10">
    <property type="entry name" value="Winged helix-like DNA-binding domain superfamily/Winged helix DNA-binding domain"/>
    <property type="match status" value="1"/>
</dbReference>
<dbReference type="EMBL" id="JAVDPW010000001">
    <property type="protein sequence ID" value="MDR6287670.1"/>
    <property type="molecule type" value="Genomic_DNA"/>
</dbReference>
<dbReference type="RefSeq" id="WP_309791538.1">
    <property type="nucleotide sequence ID" value="NZ_JAVDPW010000001.1"/>
</dbReference>
<evidence type="ECO:0000256" key="1">
    <source>
        <dbReference type="ARBA" id="ARBA00023015"/>
    </source>
</evidence>
<evidence type="ECO:0000313" key="6">
    <source>
        <dbReference type="Proteomes" id="UP001262410"/>
    </source>
</evidence>
<feature type="domain" description="HTH luxR-type" evidence="4">
    <location>
        <begin position="183"/>
        <end position="248"/>
    </location>
</feature>
<evidence type="ECO:0000256" key="3">
    <source>
        <dbReference type="ARBA" id="ARBA00023163"/>
    </source>
</evidence>
<comment type="caution">
    <text evidence="5">The sequence shown here is derived from an EMBL/GenBank/DDBJ whole genome shotgun (WGS) entry which is preliminary data.</text>
</comment>
<dbReference type="PRINTS" id="PR00038">
    <property type="entry name" value="HTHLUXR"/>
</dbReference>
<evidence type="ECO:0000313" key="5">
    <source>
        <dbReference type="EMBL" id="MDR6287670.1"/>
    </source>
</evidence>
<dbReference type="GO" id="GO:0003677">
    <property type="term" value="F:DNA binding"/>
    <property type="evidence" value="ECO:0007669"/>
    <property type="project" value="UniProtKB-KW"/>
</dbReference>
<keyword evidence="6" id="KW-1185">Reference proteome</keyword>
<gene>
    <name evidence="5" type="ORF">E9232_000169</name>
</gene>
<protein>
    <submittedName>
        <fullName evidence="5">DNA-binding CsgD family transcriptional regulator</fullName>
    </submittedName>
</protein>
<accession>A0ABU1JJD2</accession>
<dbReference type="CDD" id="cd06170">
    <property type="entry name" value="LuxR_C_like"/>
    <property type="match status" value="1"/>
</dbReference>
<keyword evidence="2 5" id="KW-0238">DNA-binding</keyword>
<organism evidence="5 6">
    <name type="scientific">Inquilinus ginsengisoli</name>
    <dbReference type="NCBI Taxonomy" id="363840"/>
    <lineage>
        <taxon>Bacteria</taxon>
        <taxon>Pseudomonadati</taxon>
        <taxon>Pseudomonadota</taxon>
        <taxon>Alphaproteobacteria</taxon>
        <taxon>Rhodospirillales</taxon>
        <taxon>Rhodospirillaceae</taxon>
        <taxon>Inquilinus</taxon>
    </lineage>
</organism>
<evidence type="ECO:0000259" key="4">
    <source>
        <dbReference type="PROSITE" id="PS50043"/>
    </source>
</evidence>
<sequence>MLSLVMSDDRTIASLVGQTYDAALGDEDWTVVLGRVSTLLGGEAAALHPTGSPKPTDVALRVGCDPSYIPVYNAHYHQTWPIIPMLPRLQAGSVFIDRMLVPEPAFLRTEFYNDYVKPQGGHSGLYWVDFDQHGLSAHLSLWRSRRKPDWDDEQVRLLRHLGSHIGRALKIQRRLMVIAAHGPDAPAPLLAPRERDCLACVARGASSKQAAQRLALSVHTVNDYVASAMRKLQATNRTEAVAMALTLGLLDA</sequence>
<dbReference type="PANTHER" id="PTHR44688">
    <property type="entry name" value="DNA-BINDING TRANSCRIPTIONAL ACTIVATOR DEVR_DOSR"/>
    <property type="match status" value="1"/>
</dbReference>
<proteinExistence type="predicted"/>
<dbReference type="Proteomes" id="UP001262410">
    <property type="component" value="Unassembled WGS sequence"/>
</dbReference>
<dbReference type="InterPro" id="IPR000792">
    <property type="entry name" value="Tscrpt_reg_LuxR_C"/>
</dbReference>
<dbReference type="InterPro" id="IPR016032">
    <property type="entry name" value="Sig_transdc_resp-reg_C-effctor"/>
</dbReference>
<keyword evidence="3" id="KW-0804">Transcription</keyword>
<reference evidence="5 6" key="1">
    <citation type="submission" date="2023-07" db="EMBL/GenBank/DDBJ databases">
        <title>Sorghum-associated microbial communities from plants grown in Nebraska, USA.</title>
        <authorList>
            <person name="Schachtman D."/>
        </authorList>
    </citation>
    <scope>NUCLEOTIDE SEQUENCE [LARGE SCALE GENOMIC DNA]</scope>
    <source>
        <strain evidence="5 6">584</strain>
    </source>
</reference>
<evidence type="ECO:0000256" key="2">
    <source>
        <dbReference type="ARBA" id="ARBA00023125"/>
    </source>
</evidence>
<dbReference type="SUPFAM" id="SSF46894">
    <property type="entry name" value="C-terminal effector domain of the bipartite response regulators"/>
    <property type="match status" value="1"/>
</dbReference>
<dbReference type="PROSITE" id="PS50043">
    <property type="entry name" value="HTH_LUXR_2"/>
    <property type="match status" value="1"/>
</dbReference>
<dbReference type="Pfam" id="PF00196">
    <property type="entry name" value="GerE"/>
    <property type="match status" value="1"/>
</dbReference>
<keyword evidence="1" id="KW-0805">Transcription regulation</keyword>
<dbReference type="PANTHER" id="PTHR44688:SF16">
    <property type="entry name" value="DNA-BINDING TRANSCRIPTIONAL ACTIVATOR DEVR_DOSR"/>
    <property type="match status" value="1"/>
</dbReference>